<evidence type="ECO:0000256" key="4">
    <source>
        <dbReference type="ARBA" id="ARBA00023157"/>
    </source>
</evidence>
<evidence type="ECO:0000313" key="7">
    <source>
        <dbReference type="Proteomes" id="UP001055439"/>
    </source>
</evidence>
<gene>
    <name evidence="6" type="ORF">MUK42_02259</name>
</gene>
<dbReference type="PANTHER" id="PTHR33136:SF107">
    <property type="entry name" value="RAPID ALKALINIZATION FACTOR"/>
    <property type="match status" value="1"/>
</dbReference>
<dbReference type="Proteomes" id="UP001055439">
    <property type="component" value="Chromosome 10"/>
</dbReference>
<reference evidence="6" key="1">
    <citation type="submission" date="2022-05" db="EMBL/GenBank/DDBJ databases">
        <title>The Musa troglodytarum L. genome provides insights into the mechanism of non-climacteric behaviour and enrichment of carotenoids.</title>
        <authorList>
            <person name="Wang J."/>
        </authorList>
    </citation>
    <scope>NUCLEOTIDE SEQUENCE</scope>
    <source>
        <tissue evidence="6">Leaf</tissue>
    </source>
</reference>
<evidence type="ECO:0000256" key="5">
    <source>
        <dbReference type="SAM" id="SignalP"/>
    </source>
</evidence>
<evidence type="ECO:0000256" key="1">
    <source>
        <dbReference type="ARBA" id="ARBA00009178"/>
    </source>
</evidence>
<evidence type="ECO:0000313" key="6">
    <source>
        <dbReference type="EMBL" id="URD82149.1"/>
    </source>
</evidence>
<keyword evidence="3 5" id="KW-0732">Signal</keyword>
<protein>
    <recommendedName>
        <fullName evidence="8">Rapid alkalinization factor</fullName>
    </recommendedName>
</protein>
<dbReference type="GO" id="GO:0005179">
    <property type="term" value="F:hormone activity"/>
    <property type="evidence" value="ECO:0007669"/>
    <property type="project" value="UniProtKB-KW"/>
</dbReference>
<feature type="signal peptide" evidence="5">
    <location>
        <begin position="1"/>
        <end position="33"/>
    </location>
</feature>
<comment type="similarity">
    <text evidence="1">Belongs to the plant rapid alkalinization factor (RALF) family.</text>
</comment>
<feature type="chain" id="PRO_5038651893" description="Rapid alkalinization factor" evidence="5">
    <location>
        <begin position="34"/>
        <end position="108"/>
    </location>
</feature>
<dbReference type="GO" id="GO:0009506">
    <property type="term" value="C:plasmodesma"/>
    <property type="evidence" value="ECO:0007669"/>
    <property type="project" value="TreeGrafter"/>
</dbReference>
<dbReference type="PANTHER" id="PTHR33136">
    <property type="entry name" value="RAPID ALKALINIZATION FACTOR-LIKE"/>
    <property type="match status" value="1"/>
</dbReference>
<dbReference type="Pfam" id="PF05498">
    <property type="entry name" value="RALF"/>
    <property type="match status" value="1"/>
</dbReference>
<organism evidence="6 7">
    <name type="scientific">Musa troglodytarum</name>
    <name type="common">fe'i banana</name>
    <dbReference type="NCBI Taxonomy" id="320322"/>
    <lineage>
        <taxon>Eukaryota</taxon>
        <taxon>Viridiplantae</taxon>
        <taxon>Streptophyta</taxon>
        <taxon>Embryophyta</taxon>
        <taxon>Tracheophyta</taxon>
        <taxon>Spermatophyta</taxon>
        <taxon>Magnoliopsida</taxon>
        <taxon>Liliopsida</taxon>
        <taxon>Zingiberales</taxon>
        <taxon>Musaceae</taxon>
        <taxon>Musa</taxon>
    </lineage>
</organism>
<name>A0A9E7EQY9_9LILI</name>
<dbReference type="InterPro" id="IPR008801">
    <property type="entry name" value="RALF"/>
</dbReference>
<dbReference type="EMBL" id="CP097503">
    <property type="protein sequence ID" value="URD82149.1"/>
    <property type="molecule type" value="Genomic_DNA"/>
</dbReference>
<dbReference type="OrthoDB" id="1613518at2759"/>
<evidence type="ECO:0008006" key="8">
    <source>
        <dbReference type="Google" id="ProtNLM"/>
    </source>
</evidence>
<keyword evidence="7" id="KW-1185">Reference proteome</keyword>
<dbReference type="AlphaFoldDB" id="A0A9E7EQY9"/>
<keyword evidence="4" id="KW-1015">Disulfide bond</keyword>
<keyword evidence="2" id="KW-0372">Hormone</keyword>
<dbReference type="GO" id="GO:0019722">
    <property type="term" value="P:calcium-mediated signaling"/>
    <property type="evidence" value="ECO:0007669"/>
    <property type="project" value="TreeGrafter"/>
</dbReference>
<accession>A0A9E7EQY9</accession>
<evidence type="ECO:0000256" key="3">
    <source>
        <dbReference type="ARBA" id="ARBA00022729"/>
    </source>
</evidence>
<proteinExistence type="inferred from homology"/>
<evidence type="ECO:0000256" key="2">
    <source>
        <dbReference type="ARBA" id="ARBA00022702"/>
    </source>
</evidence>
<sequence>MATQRATAPSPLLPLPALAICMAALLLASAAEATPPGGFFTGAVDEFVPDSEVNRRILASTQDYLSYNMLRADSVPCSRRGAAYGNCRPGAEANPYDRGCSQITQCRS</sequence>